<dbReference type="OrthoDB" id="21474at2759"/>
<dbReference type="PANTHER" id="PTHR13100:SF10">
    <property type="entry name" value="CELL GROWTH-REGULATING NUCLEOLAR PROTEIN"/>
    <property type="match status" value="1"/>
</dbReference>
<evidence type="ECO:0000256" key="9">
    <source>
        <dbReference type="SAM" id="MobiDB-lite"/>
    </source>
</evidence>
<evidence type="ECO:0000256" key="1">
    <source>
        <dbReference type="ARBA" id="ARBA00004123"/>
    </source>
</evidence>
<dbReference type="GO" id="GO:0006364">
    <property type="term" value="P:rRNA processing"/>
    <property type="evidence" value="ECO:0007669"/>
    <property type="project" value="TreeGrafter"/>
</dbReference>
<dbReference type="PANTHER" id="PTHR13100">
    <property type="entry name" value="CELL GROWTH-REGULATING NUCLEOLAR PROTEIN LYAR"/>
    <property type="match status" value="1"/>
</dbReference>
<keyword evidence="5" id="KW-0862">Zinc</keyword>
<dbReference type="KEGG" id="ccat:101453187"/>
<evidence type="ECO:0000256" key="4">
    <source>
        <dbReference type="ARBA" id="ARBA00022771"/>
    </source>
</evidence>
<evidence type="ECO:0000256" key="8">
    <source>
        <dbReference type="PROSITE-ProRule" id="PRU01145"/>
    </source>
</evidence>
<dbReference type="AlphaFoldDB" id="A0A811VLP6"/>
<evidence type="ECO:0000256" key="6">
    <source>
        <dbReference type="ARBA" id="ARBA00023054"/>
    </source>
</evidence>
<dbReference type="FunFam" id="1.10.10.2100:FF:000002">
    <property type="entry name" value="cell growth-regulating nucleolar protein-like"/>
    <property type="match status" value="1"/>
</dbReference>
<evidence type="ECO:0000256" key="3">
    <source>
        <dbReference type="ARBA" id="ARBA00022737"/>
    </source>
</evidence>
<reference evidence="11" key="1">
    <citation type="submission" date="2020-11" db="EMBL/GenBank/DDBJ databases">
        <authorList>
            <person name="Whitehead M."/>
        </authorList>
    </citation>
    <scope>NUCLEOTIDE SEQUENCE</scope>
    <source>
        <strain evidence="11">EGII</strain>
    </source>
</reference>
<proteinExistence type="predicted"/>
<dbReference type="InterPro" id="IPR036236">
    <property type="entry name" value="Znf_C2H2_sf"/>
</dbReference>
<keyword evidence="3" id="KW-0677">Repeat</keyword>
<dbReference type="Gene3D" id="1.10.10.2100">
    <property type="match status" value="1"/>
</dbReference>
<dbReference type="PROSITE" id="PS51804">
    <property type="entry name" value="ZF_C2HC_LYAR"/>
    <property type="match status" value="2"/>
</dbReference>
<accession>A0A811VLP6</accession>
<evidence type="ECO:0000256" key="2">
    <source>
        <dbReference type="ARBA" id="ARBA00022723"/>
    </source>
</evidence>
<keyword evidence="7" id="KW-0539">Nucleus</keyword>
<dbReference type="SUPFAM" id="SSF57667">
    <property type="entry name" value="beta-beta-alpha zinc fingers"/>
    <property type="match status" value="2"/>
</dbReference>
<dbReference type="GO" id="GO:0003677">
    <property type="term" value="F:DNA binding"/>
    <property type="evidence" value="ECO:0007669"/>
    <property type="project" value="InterPro"/>
</dbReference>
<feature type="domain" description="Zinc finger C2H2 LYAR-type" evidence="10">
    <location>
        <begin position="33"/>
        <end position="60"/>
    </location>
</feature>
<keyword evidence="4 8" id="KW-0863">Zinc-finger</keyword>
<feature type="compositionally biased region" description="Basic and acidic residues" evidence="9">
    <location>
        <begin position="251"/>
        <end position="266"/>
    </location>
</feature>
<keyword evidence="6" id="KW-0175">Coiled coil</keyword>
<dbReference type="GO" id="GO:0000122">
    <property type="term" value="P:negative regulation of transcription by RNA polymerase II"/>
    <property type="evidence" value="ECO:0007669"/>
    <property type="project" value="TreeGrafter"/>
</dbReference>
<protein>
    <submittedName>
        <fullName evidence="11">(Mediterranean fruit fly) hypothetical protein</fullName>
    </submittedName>
</protein>
<feature type="compositionally biased region" description="Basic and acidic residues" evidence="9">
    <location>
        <begin position="195"/>
        <end position="205"/>
    </location>
</feature>
<organism evidence="11 12">
    <name type="scientific">Ceratitis capitata</name>
    <name type="common">Mediterranean fruit fly</name>
    <name type="synonym">Tephritis capitata</name>
    <dbReference type="NCBI Taxonomy" id="7213"/>
    <lineage>
        <taxon>Eukaryota</taxon>
        <taxon>Metazoa</taxon>
        <taxon>Ecdysozoa</taxon>
        <taxon>Arthropoda</taxon>
        <taxon>Hexapoda</taxon>
        <taxon>Insecta</taxon>
        <taxon>Pterygota</taxon>
        <taxon>Neoptera</taxon>
        <taxon>Endopterygota</taxon>
        <taxon>Diptera</taxon>
        <taxon>Brachycera</taxon>
        <taxon>Muscomorpha</taxon>
        <taxon>Tephritoidea</taxon>
        <taxon>Tephritidae</taxon>
        <taxon>Ceratitis</taxon>
        <taxon>Ceratitis</taxon>
    </lineage>
</organism>
<evidence type="ECO:0000259" key="10">
    <source>
        <dbReference type="Pfam" id="PF08790"/>
    </source>
</evidence>
<comment type="caution">
    <text evidence="11">The sequence shown here is derived from an EMBL/GenBank/DDBJ whole genome shotgun (WGS) entry which is preliminary data.</text>
</comment>
<dbReference type="FunFam" id="3.30.1490.490:FF:000001">
    <property type="entry name" value="cell growth-regulating nucleolar protein-like"/>
    <property type="match status" value="1"/>
</dbReference>
<evidence type="ECO:0000313" key="12">
    <source>
        <dbReference type="Proteomes" id="UP000606786"/>
    </source>
</evidence>
<evidence type="ECO:0000313" key="11">
    <source>
        <dbReference type="EMBL" id="CAD7015002.1"/>
    </source>
</evidence>
<gene>
    <name evidence="11" type="ORF">CCAP1982_LOCUS22959</name>
</gene>
<dbReference type="InterPro" id="IPR039999">
    <property type="entry name" value="LYAR"/>
</dbReference>
<dbReference type="GO" id="GO:0008270">
    <property type="term" value="F:zinc ion binding"/>
    <property type="evidence" value="ECO:0007669"/>
    <property type="project" value="UniProtKB-KW"/>
</dbReference>
<dbReference type="GO" id="GO:0005730">
    <property type="term" value="C:nucleolus"/>
    <property type="evidence" value="ECO:0007669"/>
    <property type="project" value="TreeGrafter"/>
</dbReference>
<comment type="subcellular location">
    <subcellularLocation>
        <location evidence="1">Nucleus</location>
    </subcellularLocation>
</comment>
<evidence type="ECO:0000256" key="5">
    <source>
        <dbReference type="ARBA" id="ARBA00022833"/>
    </source>
</evidence>
<evidence type="ECO:0000256" key="7">
    <source>
        <dbReference type="ARBA" id="ARBA00023242"/>
    </source>
</evidence>
<keyword evidence="12" id="KW-1185">Reference proteome</keyword>
<dbReference type="Proteomes" id="UP000606786">
    <property type="component" value="Unassembled WGS sequence"/>
</dbReference>
<feature type="compositionally biased region" description="Low complexity" evidence="9">
    <location>
        <begin position="157"/>
        <end position="168"/>
    </location>
</feature>
<keyword evidence="2" id="KW-0479">Metal-binding</keyword>
<dbReference type="InterPro" id="IPR014898">
    <property type="entry name" value="Znf_C2H2_LYAR"/>
</dbReference>
<dbReference type="Pfam" id="PF08790">
    <property type="entry name" value="zf-LYAR"/>
    <property type="match status" value="1"/>
</dbReference>
<name>A0A811VLP6_CERCA</name>
<feature type="region of interest" description="Disordered" evidence="9">
    <location>
        <begin position="150"/>
        <end position="272"/>
    </location>
</feature>
<dbReference type="EMBL" id="CAJHJT010000056">
    <property type="protein sequence ID" value="CAD7015002.1"/>
    <property type="molecule type" value="Genomic_DNA"/>
</dbReference>
<dbReference type="Gene3D" id="3.30.1490.490">
    <property type="match status" value="1"/>
</dbReference>
<sequence>MVFFTCNHCGESVKKPAVEKHYNTKCRGATVNVSCMDCLKDFYEKEYVAHTKCISELQKYSGKDYVHKEAKNSGAKKQESWMDIIRAILDSSDYKLSEQARSAFQRLQSVDNVPRKKAKFQNFVKNCMHMPMRLAEEVWNVLEKEQEKMKLAKQEENAAANAAKAEINSKQNGVKREATEDNENEEPAKKKSKKNKSEENEKHVELVNVTDDSEEPKNKKSKKQKAANVESAVLAETNGDSESGKKKSKKEKQEVEAVEMETHDTTIESNAETTDDFEWAAILEKIVKKNVEGITLEKLKKRVLKKYTAKIGSEDLTEKQVKKFEKKFGKNLKKSTTVQVVGELVTAC</sequence>